<evidence type="ECO:0000256" key="2">
    <source>
        <dbReference type="ARBA" id="ARBA00022723"/>
    </source>
</evidence>
<evidence type="ECO:0000313" key="7">
    <source>
        <dbReference type="Proteomes" id="UP001521785"/>
    </source>
</evidence>
<evidence type="ECO:0000256" key="1">
    <source>
        <dbReference type="ARBA" id="ARBA00004123"/>
    </source>
</evidence>
<comment type="caution">
    <text evidence="6">The sequence shown here is derived from an EMBL/GenBank/DDBJ whole genome shotgun (WGS) entry which is preliminary data.</text>
</comment>
<reference evidence="6 7" key="1">
    <citation type="submission" date="2024-02" db="EMBL/GenBank/DDBJ databases">
        <title>De novo assembly and annotation of 12 fungi associated with fruit tree decline syndrome in Ontario, Canada.</title>
        <authorList>
            <person name="Sulman M."/>
            <person name="Ellouze W."/>
            <person name="Ilyukhin E."/>
        </authorList>
    </citation>
    <scope>NUCLEOTIDE SEQUENCE [LARGE SCALE GENOMIC DNA]</scope>
    <source>
        <strain evidence="6 7">M42-189</strain>
    </source>
</reference>
<evidence type="ECO:0000256" key="3">
    <source>
        <dbReference type="ARBA" id="ARBA00023015"/>
    </source>
</evidence>
<dbReference type="InterPro" id="IPR050815">
    <property type="entry name" value="TF_fung"/>
</dbReference>
<name>A0ABR3QH88_9PLEO</name>
<dbReference type="EMBL" id="JAKJXO020000025">
    <property type="protein sequence ID" value="KAL1591530.1"/>
    <property type="molecule type" value="Genomic_DNA"/>
</dbReference>
<keyword evidence="4" id="KW-0804">Transcription</keyword>
<sequence>MQKTSAASVLIEELFNLNWNPEKLRTIVEQRFHLELLFLLKLEKLDIEKPSAWSLAFLALVLPSYERNKTMARRCADVAEAMLETSVGAELSLEIAEATLMLCLRHIYDEEYVKGRHQIKRARDMMGPLGMFDQQHEAAADFVESERKRRILWTLYVLVYYLGCGDAEVAKYSLSIQLPCQQDFYELEIRTMTRMLRETREDYKKREEQDQSTACPEMKSHIALYYIESLDFLQCCTLAEAEVDIDAKLSKLSKLPRSYQLRVDNTEIQLSKKRTSYVLLHSALMMCKLVRLQRAFSSTRLCVYLENGGSLLSSVQKFFQLLSRYQEMQLLPGAPIALWACFRALILLIWWFAFHSYADSIEECQRDLISNNFKVGLTILCHLQEESNLARVLTGKLSKFLSRVKEIISDSDTLPMKDVLEETLAINQCEVDAFQDSVGMIPDLADLQSRVDWFNIKRRANSYGCGEPSSTPSVSDTDHRHESGEWTRDWNEANWPVLQHFISRDM</sequence>
<keyword evidence="7" id="KW-1185">Reference proteome</keyword>
<evidence type="ECO:0008006" key="8">
    <source>
        <dbReference type="Google" id="ProtNLM"/>
    </source>
</evidence>
<protein>
    <recommendedName>
        <fullName evidence="8">Transcription factor domain-containing protein</fullName>
    </recommendedName>
</protein>
<organism evidence="6 7">
    <name type="scientific">Paraconiothyrium brasiliense</name>
    <dbReference type="NCBI Taxonomy" id="300254"/>
    <lineage>
        <taxon>Eukaryota</taxon>
        <taxon>Fungi</taxon>
        <taxon>Dikarya</taxon>
        <taxon>Ascomycota</taxon>
        <taxon>Pezizomycotina</taxon>
        <taxon>Dothideomycetes</taxon>
        <taxon>Pleosporomycetidae</taxon>
        <taxon>Pleosporales</taxon>
        <taxon>Massarineae</taxon>
        <taxon>Didymosphaeriaceae</taxon>
        <taxon>Paraconiothyrium</taxon>
    </lineage>
</organism>
<dbReference type="CDD" id="cd12148">
    <property type="entry name" value="fungal_TF_MHR"/>
    <property type="match status" value="1"/>
</dbReference>
<keyword evidence="2" id="KW-0479">Metal-binding</keyword>
<keyword evidence="5" id="KW-0539">Nucleus</keyword>
<accession>A0ABR3QH88</accession>
<dbReference type="PANTHER" id="PTHR47338:SF5">
    <property type="entry name" value="ZN(II)2CYS6 TRANSCRIPTION FACTOR (EUROFUNG)"/>
    <property type="match status" value="1"/>
</dbReference>
<evidence type="ECO:0000256" key="4">
    <source>
        <dbReference type="ARBA" id="ARBA00023163"/>
    </source>
</evidence>
<keyword evidence="3" id="KW-0805">Transcription regulation</keyword>
<comment type="subcellular location">
    <subcellularLocation>
        <location evidence="1">Nucleus</location>
    </subcellularLocation>
</comment>
<evidence type="ECO:0000256" key="5">
    <source>
        <dbReference type="ARBA" id="ARBA00023242"/>
    </source>
</evidence>
<proteinExistence type="predicted"/>
<dbReference type="PANTHER" id="PTHR47338">
    <property type="entry name" value="ZN(II)2CYS6 TRANSCRIPTION FACTOR (EUROFUNG)-RELATED"/>
    <property type="match status" value="1"/>
</dbReference>
<dbReference type="Proteomes" id="UP001521785">
    <property type="component" value="Unassembled WGS sequence"/>
</dbReference>
<gene>
    <name evidence="6" type="ORF">SLS60_011922</name>
</gene>
<evidence type="ECO:0000313" key="6">
    <source>
        <dbReference type="EMBL" id="KAL1591530.1"/>
    </source>
</evidence>